<dbReference type="Pfam" id="PF21948">
    <property type="entry name" value="LplA-B_cat"/>
    <property type="match status" value="1"/>
</dbReference>
<evidence type="ECO:0000259" key="1">
    <source>
        <dbReference type="PROSITE" id="PS51733"/>
    </source>
</evidence>
<comment type="caution">
    <text evidence="2">The sequence shown here is derived from an EMBL/GenBank/DDBJ whole genome shotgun (WGS) entry which is preliminary data.</text>
</comment>
<gene>
    <name evidence="2" type="ORF">DV711_08085</name>
</gene>
<dbReference type="EMBL" id="QQOH01000002">
    <property type="protein sequence ID" value="RDE22542.1"/>
    <property type="molecule type" value="Genomic_DNA"/>
</dbReference>
<accession>A0A369WLG4</accession>
<dbReference type="Proteomes" id="UP000253769">
    <property type="component" value="Unassembled WGS sequence"/>
</dbReference>
<name>A0A369WLG4_9GAMM</name>
<dbReference type="PROSITE" id="PS51733">
    <property type="entry name" value="BPL_LPL_CATALYTIC"/>
    <property type="match status" value="1"/>
</dbReference>
<feature type="domain" description="BPL/LPL catalytic" evidence="1">
    <location>
        <begin position="69"/>
        <end position="281"/>
    </location>
</feature>
<evidence type="ECO:0000313" key="2">
    <source>
        <dbReference type="EMBL" id="RDE22542.1"/>
    </source>
</evidence>
<dbReference type="InterPro" id="IPR045864">
    <property type="entry name" value="aa-tRNA-synth_II/BPL/LPL"/>
</dbReference>
<dbReference type="AlphaFoldDB" id="A0A369WLG4"/>
<reference evidence="2 3" key="1">
    <citation type="submission" date="2018-07" db="EMBL/GenBank/DDBJ databases">
        <title>Motiliproteus coralliicola sp. nov., a bacterium isolated from Coral.</title>
        <authorList>
            <person name="Wang G."/>
        </authorList>
    </citation>
    <scope>NUCLEOTIDE SEQUENCE [LARGE SCALE GENOMIC DNA]</scope>
    <source>
        <strain evidence="2 3">C34</strain>
    </source>
</reference>
<protein>
    <recommendedName>
        <fullName evidence="1">BPL/LPL catalytic domain-containing protein</fullName>
    </recommendedName>
</protein>
<dbReference type="SUPFAM" id="SSF55681">
    <property type="entry name" value="Class II aaRS and biotin synthetases"/>
    <property type="match status" value="1"/>
</dbReference>
<proteinExistence type="predicted"/>
<dbReference type="PANTHER" id="PTHR43679:SF2">
    <property type="entry name" value="OCTANOYL-[GCVH]:PROTEIN N-OCTANOYLTRANSFERASE"/>
    <property type="match status" value="1"/>
</dbReference>
<sequence>MPPTGGDKPSSSYRRGVFFPMLNNNLNTQGKTRVLTPHPCSTVDDPTRFLIHGSMPEEQQLITEQVNSPIDQPRLLLWRYSQPAVIMGCSQRPDPKQLQRAAQRNLPIIRRGSGGGAVLAGPWMLSLSFFIPITHPLAELDLIKIFGWFEQVWLQALQQSGIDSRGVDKALIDHSKQVAKEQQVDWACYAALSHGEIVSPDGRKLVGLAQIRKRHCIALVSGLHLQPCDWKILSEVVVDDPTRGAVLESLNADAEQLGAAPAAQFLGPLLNHFCRALPTETELLQ</sequence>
<dbReference type="InterPro" id="IPR004143">
    <property type="entry name" value="BPL_LPL_catalytic"/>
</dbReference>
<organism evidence="2 3">
    <name type="scientific">Motiliproteus coralliicola</name>
    <dbReference type="NCBI Taxonomy" id="2283196"/>
    <lineage>
        <taxon>Bacteria</taxon>
        <taxon>Pseudomonadati</taxon>
        <taxon>Pseudomonadota</taxon>
        <taxon>Gammaproteobacteria</taxon>
        <taxon>Oceanospirillales</taxon>
        <taxon>Oceanospirillaceae</taxon>
        <taxon>Motiliproteus</taxon>
    </lineage>
</organism>
<dbReference type="Gene3D" id="3.30.930.10">
    <property type="entry name" value="Bira Bifunctional Protein, Domain 2"/>
    <property type="match status" value="1"/>
</dbReference>
<dbReference type="InterPro" id="IPR050664">
    <property type="entry name" value="Octanoyltrans_LipM/LipL"/>
</dbReference>
<evidence type="ECO:0000313" key="3">
    <source>
        <dbReference type="Proteomes" id="UP000253769"/>
    </source>
</evidence>
<keyword evidence="3" id="KW-1185">Reference proteome</keyword>
<dbReference type="PANTHER" id="PTHR43679">
    <property type="entry name" value="OCTANOYLTRANSFERASE LIPM-RELATED"/>
    <property type="match status" value="1"/>
</dbReference>